<gene>
    <name evidence="2" type="ORF">SHERM_05605</name>
</gene>
<dbReference type="OrthoDB" id="1917528at2759"/>
<dbReference type="PANTHER" id="PTHR34112">
    <property type="entry name" value="C-JUN-AMINO-TERMINAL KINASE-INTERACTING PROTEIN"/>
    <property type="match status" value="1"/>
</dbReference>
<feature type="compositionally biased region" description="Low complexity" evidence="1">
    <location>
        <begin position="60"/>
        <end position="83"/>
    </location>
</feature>
<protein>
    <submittedName>
        <fullName evidence="2">Uncharacterized protein</fullName>
    </submittedName>
</protein>
<dbReference type="AlphaFoldDB" id="A0A9N7NN07"/>
<evidence type="ECO:0000256" key="1">
    <source>
        <dbReference type="SAM" id="MobiDB-lite"/>
    </source>
</evidence>
<organism evidence="2 3">
    <name type="scientific">Striga hermonthica</name>
    <name type="common">Purple witchweed</name>
    <name type="synonym">Buchnera hermonthica</name>
    <dbReference type="NCBI Taxonomy" id="68872"/>
    <lineage>
        <taxon>Eukaryota</taxon>
        <taxon>Viridiplantae</taxon>
        <taxon>Streptophyta</taxon>
        <taxon>Embryophyta</taxon>
        <taxon>Tracheophyta</taxon>
        <taxon>Spermatophyta</taxon>
        <taxon>Magnoliopsida</taxon>
        <taxon>eudicotyledons</taxon>
        <taxon>Gunneridae</taxon>
        <taxon>Pentapetalae</taxon>
        <taxon>asterids</taxon>
        <taxon>lamiids</taxon>
        <taxon>Lamiales</taxon>
        <taxon>Orobanchaceae</taxon>
        <taxon>Buchnereae</taxon>
        <taxon>Striga</taxon>
    </lineage>
</organism>
<keyword evidence="3" id="KW-1185">Reference proteome</keyword>
<dbReference type="EMBL" id="CACSLK010031421">
    <property type="protein sequence ID" value="CAA0839034.1"/>
    <property type="molecule type" value="Genomic_DNA"/>
</dbReference>
<reference evidence="2" key="1">
    <citation type="submission" date="2019-12" db="EMBL/GenBank/DDBJ databases">
        <authorList>
            <person name="Scholes J."/>
        </authorList>
    </citation>
    <scope>NUCLEOTIDE SEQUENCE</scope>
</reference>
<dbReference type="Proteomes" id="UP001153555">
    <property type="component" value="Unassembled WGS sequence"/>
</dbReference>
<feature type="region of interest" description="Disordered" evidence="1">
    <location>
        <begin position="1"/>
        <end position="92"/>
    </location>
</feature>
<accession>A0A9N7NN07</accession>
<sequence>MERSEPTLVPEWLKNAGSSAAGGSISHTDDHPAPRVSRNKSFVNNNGHDFGRLLSSERTSSSYFRRSSSSNSSGNFRSYSNFGKKQRDRDWEKDTYDYLEQDKSAKGDRRYHEFSDPLRNTSVGKFERDEIRRSRSMVSGKRVDTWPKRVVSDSNDAIGKNANGVAARPSPIGGVNKAAFDKDFPSLGAEERAVTPDVGRVPSPGLNNAIQSLPGASALIGGEKWTSALAEVPMLVGGNGANLLPVQQLAPPSFASGASSSTTSLNMAEAVAQGSSRVQATPQLSVGTQRLEELVIKQSRQLIPVTPSMPKPLALNSSDKQKSKVGPPQHHPISSSPRGGLTKGDIPKASPTVGKLHVLKPAKDKNGLTPVMKDNLSPTSEEEEAAFLRSLGWEENDEEGGLTDEEISSFYKDLTKYANSKPSLKILQGVKLKFMLPLDSQIKVTNEIPDAKLES</sequence>
<evidence type="ECO:0000313" key="3">
    <source>
        <dbReference type="Proteomes" id="UP001153555"/>
    </source>
</evidence>
<feature type="region of interest" description="Disordered" evidence="1">
    <location>
        <begin position="306"/>
        <end position="380"/>
    </location>
</feature>
<comment type="caution">
    <text evidence="2">The sequence shown here is derived from an EMBL/GenBank/DDBJ whole genome shotgun (WGS) entry which is preliminary data.</text>
</comment>
<evidence type="ECO:0000313" key="2">
    <source>
        <dbReference type="EMBL" id="CAA0839034.1"/>
    </source>
</evidence>
<name>A0A9N7NN07_STRHE</name>
<proteinExistence type="predicted"/>
<dbReference type="PANTHER" id="PTHR34112:SF13">
    <property type="entry name" value="OS04G0448200 PROTEIN"/>
    <property type="match status" value="1"/>
</dbReference>